<dbReference type="InterPro" id="IPR001932">
    <property type="entry name" value="PPM-type_phosphatase-like_dom"/>
</dbReference>
<evidence type="ECO:0000256" key="2">
    <source>
        <dbReference type="ARBA" id="ARBA00001946"/>
    </source>
</evidence>
<proteinExistence type="predicted"/>
<accession>A0A6L2M0K5</accession>
<evidence type="ECO:0000256" key="8">
    <source>
        <dbReference type="ARBA" id="ARBA00023211"/>
    </source>
</evidence>
<dbReference type="GO" id="GO:0046872">
    <property type="term" value="F:metal ion binding"/>
    <property type="evidence" value="ECO:0007669"/>
    <property type="project" value="UniProtKB-KW"/>
</dbReference>
<comment type="cofactor">
    <cofactor evidence="2">
        <name>Mg(2+)</name>
        <dbReference type="ChEBI" id="CHEBI:18420"/>
    </cofactor>
</comment>
<keyword evidence="5" id="KW-0378">Hydrolase</keyword>
<gene>
    <name evidence="10" type="ORF">Tci_039541</name>
</gene>
<dbReference type="InterPro" id="IPR000222">
    <property type="entry name" value="PP2C_BS"/>
</dbReference>
<dbReference type="SUPFAM" id="SSF81606">
    <property type="entry name" value="PP2C-like"/>
    <property type="match status" value="1"/>
</dbReference>
<keyword evidence="7" id="KW-0904">Protein phosphatase</keyword>
<keyword evidence="8" id="KW-0464">Manganese</keyword>
<dbReference type="GO" id="GO:0004722">
    <property type="term" value="F:protein serine/threonine phosphatase activity"/>
    <property type="evidence" value="ECO:0007669"/>
    <property type="project" value="UniProtKB-EC"/>
</dbReference>
<dbReference type="AlphaFoldDB" id="A0A6L2M0K5"/>
<evidence type="ECO:0000313" key="10">
    <source>
        <dbReference type="EMBL" id="GEU67563.1"/>
    </source>
</evidence>
<sequence length="198" mass="22386">MLQDVKSYLGRCFAMNDLGEAAYIFGIKIYRDRPQQLIGLCQSAYIEKILKRYYMENFKRGMGFIMYDVRCTRPEALFLFPTTNAAVTCLASTKSTLLEGSRLSSNILSGSHTDIGASRSNEDQHIHIDDVSKHLGDDVYKWAHLPSSFYAVFDGHGGSKAASYVKDHVMRLSFENSDLREANTSVDELFLKELQDCN</sequence>
<organism evidence="10">
    <name type="scientific">Tanacetum cinerariifolium</name>
    <name type="common">Dalmatian daisy</name>
    <name type="synonym">Chrysanthemum cinerariifolium</name>
    <dbReference type="NCBI Taxonomy" id="118510"/>
    <lineage>
        <taxon>Eukaryota</taxon>
        <taxon>Viridiplantae</taxon>
        <taxon>Streptophyta</taxon>
        <taxon>Embryophyta</taxon>
        <taxon>Tracheophyta</taxon>
        <taxon>Spermatophyta</taxon>
        <taxon>Magnoliopsida</taxon>
        <taxon>eudicotyledons</taxon>
        <taxon>Gunneridae</taxon>
        <taxon>Pentapetalae</taxon>
        <taxon>asterids</taxon>
        <taxon>campanulids</taxon>
        <taxon>Asterales</taxon>
        <taxon>Asteraceae</taxon>
        <taxon>Asteroideae</taxon>
        <taxon>Anthemideae</taxon>
        <taxon>Anthemidinae</taxon>
        <taxon>Tanacetum</taxon>
    </lineage>
</organism>
<feature type="domain" description="PPM-type phosphatase" evidence="9">
    <location>
        <begin position="116"/>
        <end position="183"/>
    </location>
</feature>
<dbReference type="EMBL" id="BKCJ010005589">
    <property type="protein sequence ID" value="GEU67563.1"/>
    <property type="molecule type" value="Genomic_DNA"/>
</dbReference>
<dbReference type="InterPro" id="IPR036457">
    <property type="entry name" value="PPM-type-like_dom_sf"/>
</dbReference>
<dbReference type="PROSITE" id="PS01032">
    <property type="entry name" value="PPM_1"/>
    <property type="match status" value="1"/>
</dbReference>
<evidence type="ECO:0000256" key="3">
    <source>
        <dbReference type="ARBA" id="ARBA00013081"/>
    </source>
</evidence>
<evidence type="ECO:0000256" key="4">
    <source>
        <dbReference type="ARBA" id="ARBA00022723"/>
    </source>
</evidence>
<dbReference type="Pfam" id="PF00481">
    <property type="entry name" value="PP2C"/>
    <property type="match status" value="1"/>
</dbReference>
<comment type="caution">
    <text evidence="10">The sequence shown here is derived from an EMBL/GenBank/DDBJ whole genome shotgun (WGS) entry which is preliminary data.</text>
</comment>
<protein>
    <recommendedName>
        <fullName evidence="3">protein-serine/threonine phosphatase</fullName>
        <ecNumber evidence="3">3.1.3.16</ecNumber>
    </recommendedName>
</protein>
<dbReference type="EC" id="3.1.3.16" evidence="3"/>
<evidence type="ECO:0000256" key="5">
    <source>
        <dbReference type="ARBA" id="ARBA00022801"/>
    </source>
</evidence>
<evidence type="ECO:0000256" key="1">
    <source>
        <dbReference type="ARBA" id="ARBA00001936"/>
    </source>
</evidence>
<comment type="cofactor">
    <cofactor evidence="1">
        <name>Mn(2+)</name>
        <dbReference type="ChEBI" id="CHEBI:29035"/>
    </cofactor>
</comment>
<dbReference type="Gene3D" id="3.60.40.10">
    <property type="entry name" value="PPM-type phosphatase domain"/>
    <property type="match status" value="1"/>
</dbReference>
<keyword evidence="4" id="KW-0479">Metal-binding</keyword>
<keyword evidence="6" id="KW-0460">Magnesium</keyword>
<evidence type="ECO:0000259" key="9">
    <source>
        <dbReference type="Pfam" id="PF00481"/>
    </source>
</evidence>
<evidence type="ECO:0000256" key="6">
    <source>
        <dbReference type="ARBA" id="ARBA00022842"/>
    </source>
</evidence>
<name>A0A6L2M0K5_TANCI</name>
<reference evidence="10" key="1">
    <citation type="journal article" date="2019" name="Sci. Rep.">
        <title>Draft genome of Tanacetum cinerariifolium, the natural source of mosquito coil.</title>
        <authorList>
            <person name="Yamashiro T."/>
            <person name="Shiraishi A."/>
            <person name="Satake H."/>
            <person name="Nakayama K."/>
        </authorList>
    </citation>
    <scope>NUCLEOTIDE SEQUENCE</scope>
</reference>
<evidence type="ECO:0000256" key="7">
    <source>
        <dbReference type="ARBA" id="ARBA00022912"/>
    </source>
</evidence>